<dbReference type="InterPro" id="IPR001054">
    <property type="entry name" value="A/G_cyclase"/>
</dbReference>
<feature type="domain" description="Guanylate cyclase" evidence="6">
    <location>
        <begin position="324"/>
        <end position="471"/>
    </location>
</feature>
<dbReference type="SMART" id="SM00220">
    <property type="entry name" value="S_TKc"/>
    <property type="match status" value="1"/>
</dbReference>
<dbReference type="Gene3D" id="3.40.50.300">
    <property type="entry name" value="P-loop containing nucleotide triphosphate hydrolases"/>
    <property type="match status" value="1"/>
</dbReference>
<dbReference type="Pfam" id="PF00069">
    <property type="entry name" value="Pkinase"/>
    <property type="match status" value="1"/>
</dbReference>
<feature type="domain" description="Protein kinase" evidence="5">
    <location>
        <begin position="58"/>
        <end position="320"/>
    </location>
</feature>
<feature type="binding site" evidence="4">
    <location>
        <position position="87"/>
    </location>
    <ligand>
        <name>ATP</name>
        <dbReference type="ChEBI" id="CHEBI:30616"/>
    </ligand>
</feature>
<dbReference type="InterPro" id="IPR008271">
    <property type="entry name" value="Ser/Thr_kinase_AS"/>
</dbReference>
<dbReference type="PROSITE" id="PS50125">
    <property type="entry name" value="GUANYLATE_CYCLASE_2"/>
    <property type="match status" value="1"/>
</dbReference>
<keyword evidence="3 4" id="KW-0067">ATP-binding</keyword>
<evidence type="ECO:0000256" key="3">
    <source>
        <dbReference type="ARBA" id="ARBA00022840"/>
    </source>
</evidence>
<dbReference type="SUPFAM" id="SSF52540">
    <property type="entry name" value="P-loop containing nucleoside triphosphate hydrolases"/>
    <property type="match status" value="1"/>
</dbReference>
<dbReference type="InterPro" id="IPR017441">
    <property type="entry name" value="Protein_kinase_ATP_BS"/>
</dbReference>
<dbReference type="Proteomes" id="UP001379533">
    <property type="component" value="Chromosome"/>
</dbReference>
<dbReference type="Gene3D" id="3.30.200.20">
    <property type="entry name" value="Phosphorylase Kinase, domain 1"/>
    <property type="match status" value="1"/>
</dbReference>
<evidence type="ECO:0000259" key="5">
    <source>
        <dbReference type="PROSITE" id="PS50011"/>
    </source>
</evidence>
<evidence type="ECO:0000313" key="8">
    <source>
        <dbReference type="Proteomes" id="UP001379533"/>
    </source>
</evidence>
<dbReference type="SUPFAM" id="SSF56112">
    <property type="entry name" value="Protein kinase-like (PK-like)"/>
    <property type="match status" value="1"/>
</dbReference>
<dbReference type="Gene3D" id="1.10.510.10">
    <property type="entry name" value="Transferase(Phosphotransferase) domain 1"/>
    <property type="match status" value="1"/>
</dbReference>
<organism evidence="7 8">
    <name type="scientific">Pendulispora brunnea</name>
    <dbReference type="NCBI Taxonomy" id="2905690"/>
    <lineage>
        <taxon>Bacteria</taxon>
        <taxon>Pseudomonadati</taxon>
        <taxon>Myxococcota</taxon>
        <taxon>Myxococcia</taxon>
        <taxon>Myxococcales</taxon>
        <taxon>Sorangiineae</taxon>
        <taxon>Pendulisporaceae</taxon>
        <taxon>Pendulispora</taxon>
    </lineage>
</organism>
<sequence>MRTKKNEGMPIVPESAVGTLTDGARWANRRDNALEPANAVNTGLKPGRRLGGMTQTRFELLEPLGTGGMGVVFLAQDTVLDRKVAIKFLRRKDLNSAEAFGRVQHEAQACARLNHENIVRMFDIGQDEGHPFLVMEYLEGHPLDVLMRRARETNEALVDVRRAVRLMIDVAKGLSHAHRAGIVHRDLKPSNVFITRDGTAKVLDFGVAQMTADSDVAGEYFLGTPQYMSPEQWHGQVQDGQTDIWAAGVIFFELLTGVSPFTGHHIAELRNAVLSPDPSPSLRGLRPELPEEAEEIATRALEKDKNARFGSADDLLDELVALEVLLVQDLHGQSTANFPRRRAPRLTANAERRQITAMVCSLSSTRTDESVGEFFEACATIVRQLEGRILSSLGSQVVACFGYPRAHEDSAERALRAASLIVDAFRPDDHEPSRGACVGVATGPCIPLAVDPEAAPLRMQGEVLDVAQSLERRARPNEILMERATRLLVQGAFELDEVVAQDGIASHPSYRLLRRKENRIRFNPIAAGNVTPLVGRASELDELRVLWSTASSGKGQFVLITGEAGIGKSRLLEQHLEGLAAEGHRLVRCQCWPHSQSSALQPILEGLEHSMGLDPNASPLEKAALLGLPTQDVAALPMSRNANLLKLQMLEALVGLFQRLADQEPLLLVLEDAHWADSITLDLLERWLSGLAGMRAMVLVTARPEFQPIWARSSLLHHLDPCRLSPSESAALVAFAGRGRHLPAALVEQVVQRADGVPLFIEELTYSVLDALQKGGNGPSPWVGVVPATLEALLRARLDNLPEPGRELARVASVLGREMNYDLLRVMCPLSEESLRIGLLQLVETGIFRPIGPISRATCRFKHVLVQEAAYQSLVKQERQELHQRAAEVLVSQFSQIAEQNPEIAARHFAEAKRPEEACVYFEKAAKQARQRSANVDALHHFARAMAQLGLLPWSSGRDRRELLLKAQLAGVYLAEDGLESSRVRETLSRIRELAERYEGDEQSFWALCSLQQLNHVQGEQRTGRELAFKLMARAEKAEHQGMMLAAYTGKVASALLCGDLTTCRNDAEAGIRLYEAQPQGAIRFHVGANVGAMLHVYLGCALWLLGQPDQAIRHCQEGVRIARKYDHPASLTIRLLLLALQYNECGEYPEARATVDEILRLCEEYGLHFISSQTRVIRACTQVHCGEREGVDELQAALEGRASMGGTLAFTRYLSVLAYGQLQNGALDEAMLSVDKAMEISERTGERYCDAELLRLKGEILFAMDTSDLHRVARHFERGLEVARGQHARSWELRLSCSYGRLLASHGKTAEAKALLAPVLANFMEGHGTRDLRRARTLLSSWD</sequence>
<dbReference type="CDD" id="cd14014">
    <property type="entry name" value="STKc_PknB_like"/>
    <property type="match status" value="1"/>
</dbReference>
<evidence type="ECO:0000256" key="2">
    <source>
        <dbReference type="ARBA" id="ARBA00022741"/>
    </source>
</evidence>
<dbReference type="PANTHER" id="PTHR16305">
    <property type="entry name" value="TESTICULAR SOLUBLE ADENYLYL CYCLASE"/>
    <property type="match status" value="1"/>
</dbReference>
<dbReference type="Pfam" id="PF13191">
    <property type="entry name" value="AAA_16"/>
    <property type="match status" value="1"/>
</dbReference>
<keyword evidence="8" id="KW-1185">Reference proteome</keyword>
<dbReference type="CDD" id="cd07302">
    <property type="entry name" value="CHD"/>
    <property type="match status" value="1"/>
</dbReference>
<dbReference type="SUPFAM" id="SSF48452">
    <property type="entry name" value="TPR-like"/>
    <property type="match status" value="2"/>
</dbReference>
<keyword evidence="2 4" id="KW-0547">Nucleotide-binding</keyword>
<proteinExistence type="predicted"/>
<evidence type="ECO:0000256" key="1">
    <source>
        <dbReference type="ARBA" id="ARBA00004167"/>
    </source>
</evidence>
<dbReference type="InterPro" id="IPR011009">
    <property type="entry name" value="Kinase-like_dom_sf"/>
</dbReference>
<dbReference type="PROSITE" id="PS50011">
    <property type="entry name" value="PROTEIN_KINASE_DOM"/>
    <property type="match status" value="1"/>
</dbReference>
<dbReference type="SMART" id="SM00028">
    <property type="entry name" value="TPR"/>
    <property type="match status" value="3"/>
</dbReference>
<dbReference type="Gene3D" id="1.25.40.10">
    <property type="entry name" value="Tetratricopeptide repeat domain"/>
    <property type="match status" value="1"/>
</dbReference>
<dbReference type="InterPro" id="IPR027417">
    <property type="entry name" value="P-loop_NTPase"/>
</dbReference>
<dbReference type="InterPro" id="IPR041664">
    <property type="entry name" value="AAA_16"/>
</dbReference>
<evidence type="ECO:0000259" key="6">
    <source>
        <dbReference type="PROSITE" id="PS50125"/>
    </source>
</evidence>
<keyword evidence="7" id="KW-0418">Kinase</keyword>
<dbReference type="InterPro" id="IPR000719">
    <property type="entry name" value="Prot_kinase_dom"/>
</dbReference>
<evidence type="ECO:0000313" key="7">
    <source>
        <dbReference type="EMBL" id="WXA96702.1"/>
    </source>
</evidence>
<protein>
    <submittedName>
        <fullName evidence="7">Protein kinase</fullName>
    </submittedName>
</protein>
<dbReference type="InterPro" id="IPR011990">
    <property type="entry name" value="TPR-like_helical_dom_sf"/>
</dbReference>
<gene>
    <name evidence="7" type="ORF">LZC95_07615</name>
</gene>
<dbReference type="InterPro" id="IPR019734">
    <property type="entry name" value="TPR_rpt"/>
</dbReference>
<reference evidence="7 8" key="1">
    <citation type="submission" date="2021-12" db="EMBL/GenBank/DDBJ databases">
        <title>Discovery of the Pendulisporaceae a myxobacterial family with distinct sporulation behavior and unique specialized metabolism.</title>
        <authorList>
            <person name="Garcia R."/>
            <person name="Popoff A."/>
            <person name="Bader C.D."/>
            <person name="Loehr J."/>
            <person name="Walesch S."/>
            <person name="Walt C."/>
            <person name="Boldt J."/>
            <person name="Bunk B."/>
            <person name="Haeckl F.J.F.P.J."/>
            <person name="Gunesch A.P."/>
            <person name="Birkelbach J."/>
            <person name="Nuebel U."/>
            <person name="Pietschmann T."/>
            <person name="Bach T."/>
            <person name="Mueller R."/>
        </authorList>
    </citation>
    <scope>NUCLEOTIDE SEQUENCE [LARGE SCALE GENOMIC DNA]</scope>
    <source>
        <strain evidence="7 8">MSr12523</strain>
    </source>
</reference>
<dbReference type="Gene3D" id="3.30.70.1230">
    <property type="entry name" value="Nucleotide cyclase"/>
    <property type="match status" value="1"/>
</dbReference>
<dbReference type="InterPro" id="IPR029787">
    <property type="entry name" value="Nucleotide_cyclase"/>
</dbReference>
<name>A0ABZ2KDF7_9BACT</name>
<dbReference type="PANTHER" id="PTHR16305:SF28">
    <property type="entry name" value="GUANYLATE CYCLASE DOMAIN-CONTAINING PROTEIN"/>
    <property type="match status" value="1"/>
</dbReference>
<dbReference type="PROSITE" id="PS00107">
    <property type="entry name" value="PROTEIN_KINASE_ATP"/>
    <property type="match status" value="1"/>
</dbReference>
<keyword evidence="7" id="KW-0808">Transferase</keyword>
<dbReference type="EMBL" id="CP089982">
    <property type="protein sequence ID" value="WXA96702.1"/>
    <property type="molecule type" value="Genomic_DNA"/>
</dbReference>
<dbReference type="PROSITE" id="PS00108">
    <property type="entry name" value="PROTEIN_KINASE_ST"/>
    <property type="match status" value="1"/>
</dbReference>
<dbReference type="GO" id="GO:0016301">
    <property type="term" value="F:kinase activity"/>
    <property type="evidence" value="ECO:0007669"/>
    <property type="project" value="UniProtKB-KW"/>
</dbReference>
<dbReference type="RefSeq" id="WP_394847319.1">
    <property type="nucleotide sequence ID" value="NZ_CP089982.1"/>
</dbReference>
<evidence type="ECO:0000256" key="4">
    <source>
        <dbReference type="PROSITE-ProRule" id="PRU10141"/>
    </source>
</evidence>
<dbReference type="SUPFAM" id="SSF55073">
    <property type="entry name" value="Nucleotide cyclase"/>
    <property type="match status" value="1"/>
</dbReference>
<comment type="subcellular location">
    <subcellularLocation>
        <location evidence="1">Membrane</location>
        <topology evidence="1">Single-pass membrane protein</topology>
    </subcellularLocation>
</comment>
<accession>A0ABZ2KDF7</accession>